<keyword evidence="16" id="KW-1185">Reference proteome</keyword>
<reference evidence="15 16" key="1">
    <citation type="submission" date="2011-08" db="EMBL/GenBank/DDBJ databases">
        <title>The Genome Sequence of Clostridium orbiscindens 1_3_50AFAA.</title>
        <authorList>
            <consortium name="The Broad Institute Genome Sequencing Platform"/>
            <person name="Earl A."/>
            <person name="Ward D."/>
            <person name="Feldgarden M."/>
            <person name="Gevers D."/>
            <person name="Daigneault M."/>
            <person name="Strauss J."/>
            <person name="Allen-Vercoe E."/>
            <person name="Young S.K."/>
            <person name="Zeng Q."/>
            <person name="Gargeya S."/>
            <person name="Fitzgerald M."/>
            <person name="Haas B."/>
            <person name="Abouelleil A."/>
            <person name="Alvarado L."/>
            <person name="Arachchi H.M."/>
            <person name="Berlin A."/>
            <person name="Brown A."/>
            <person name="Chapman S.B."/>
            <person name="Chen Z."/>
            <person name="Dunbar C."/>
            <person name="Freedman E."/>
            <person name="Gearin G."/>
            <person name="Gellesch M."/>
            <person name="Goldberg J."/>
            <person name="Griggs A."/>
            <person name="Gujja S."/>
            <person name="Heiman D."/>
            <person name="Howarth C."/>
            <person name="Larson L."/>
            <person name="Lui A."/>
            <person name="MacDonald P.J.P."/>
            <person name="Montmayeur A."/>
            <person name="Murphy C."/>
            <person name="Neiman D."/>
            <person name="Pearson M."/>
            <person name="Priest M."/>
            <person name="Roberts A."/>
            <person name="Saif S."/>
            <person name="Shea T."/>
            <person name="Shenoy N."/>
            <person name="Sisk P."/>
            <person name="Stolte C."/>
            <person name="Sykes S."/>
            <person name="Wortman J."/>
            <person name="Nusbaum C."/>
            <person name="Birren B."/>
        </authorList>
    </citation>
    <scope>NUCLEOTIDE SEQUENCE [LARGE SCALE GENOMIC DNA]</scope>
    <source>
        <strain evidence="15 16">1_3_50AFAA</strain>
    </source>
</reference>
<feature type="binding site" evidence="13">
    <location>
        <position position="174"/>
    </location>
    <ligand>
        <name>substrate</name>
    </ligand>
</feature>
<keyword evidence="13" id="KW-0547">Nucleotide-binding</keyword>
<dbReference type="UniPathway" id="UPA00034">
    <property type="reaction ID" value="UER00026"/>
</dbReference>
<dbReference type="CDD" id="cd02270">
    <property type="entry name" value="meso-DAPDH_N"/>
    <property type="match status" value="1"/>
</dbReference>
<sequence>MDQIRIGIVGYGNLGRGVEYALRQNPDMALVGVFTRRPPSSLTLQTPGVPVYPLDALDGMEGAVDVLLLCGGSAADLPEQSPRYAGRFHLVDSFDTHANIPAHFAAVDAAARAGGKTAIISAGWDPGLFSLVRALAAAVLPCGESYTFWGRGVSQGHSDAVRRIPGVRDARQYTIPVPAALDAVRSGANPALTTRQKHMRECFVVAEEGADRARIEQAIITMPHYFADYDTTVHFLSEEELLRDHGGLPHGGFVFRGGRTGRQEQNRALVEFKLTLDSNPEFTACVLTAFARAAFRLGRAGQAGCKTVFDIPPAALSPLSPEELRRQLL</sequence>
<evidence type="ECO:0000256" key="7">
    <source>
        <dbReference type="ARBA" id="ARBA00022857"/>
    </source>
</evidence>
<dbReference type="Gene3D" id="3.30.360.10">
    <property type="entry name" value="Dihydrodipicolinate Reductase, domain 2"/>
    <property type="match status" value="1"/>
</dbReference>
<dbReference type="SUPFAM" id="SSF51735">
    <property type="entry name" value="NAD(P)-binding Rossmann-fold domains"/>
    <property type="match status" value="1"/>
</dbReference>
<evidence type="ECO:0000256" key="3">
    <source>
        <dbReference type="ARBA" id="ARBA00011738"/>
    </source>
</evidence>
<feature type="binding site" evidence="13">
    <location>
        <begin position="11"/>
        <end position="14"/>
    </location>
    <ligand>
        <name>NADP(+)</name>
        <dbReference type="ChEBI" id="CHEBI:58349"/>
    </ligand>
</feature>
<feature type="binding site" evidence="13">
    <location>
        <position position="279"/>
    </location>
    <ligand>
        <name>substrate</name>
    </ligand>
</feature>
<feature type="binding site" evidence="13">
    <location>
        <begin position="122"/>
        <end position="126"/>
    </location>
    <ligand>
        <name>NADP(+)</name>
        <dbReference type="ChEBI" id="CHEBI:58349"/>
    </ligand>
</feature>
<evidence type="ECO:0000256" key="6">
    <source>
        <dbReference type="ARBA" id="ARBA00022605"/>
    </source>
</evidence>
<evidence type="ECO:0000256" key="13">
    <source>
        <dbReference type="PIRSR" id="PIRSR025648-1"/>
    </source>
</evidence>
<dbReference type="EC" id="1.4.1.16" evidence="4 12"/>
<dbReference type="InterPro" id="IPR010190">
    <property type="entry name" value="Diaminopimelate_DH_Ddh"/>
</dbReference>
<proteinExistence type="inferred from homology"/>
<evidence type="ECO:0000256" key="12">
    <source>
        <dbReference type="PIRNR" id="PIRNR025648"/>
    </source>
</evidence>
<organism evidence="15 16">
    <name type="scientific">Flavonifractor plautii 1_3_50AFAA</name>
    <dbReference type="NCBI Taxonomy" id="742738"/>
    <lineage>
        <taxon>Bacteria</taxon>
        <taxon>Bacillati</taxon>
        <taxon>Bacillota</taxon>
        <taxon>Clostridia</taxon>
        <taxon>Eubacteriales</taxon>
        <taxon>Oscillospiraceae</taxon>
        <taxon>Flavonifractor</taxon>
    </lineage>
</organism>
<comment type="catalytic activity">
    <reaction evidence="11 12">
        <text>meso-2,6-diaminopimelate + NADP(+) + H2O = (S)-2-amino-6-oxoheptanedioate + NH4(+) + NADPH + H(+)</text>
        <dbReference type="Rhea" id="RHEA:13561"/>
        <dbReference type="ChEBI" id="CHEBI:15377"/>
        <dbReference type="ChEBI" id="CHEBI:15378"/>
        <dbReference type="ChEBI" id="CHEBI:28938"/>
        <dbReference type="ChEBI" id="CHEBI:57783"/>
        <dbReference type="ChEBI" id="CHEBI:57791"/>
        <dbReference type="ChEBI" id="CHEBI:58349"/>
        <dbReference type="ChEBI" id="CHEBI:58556"/>
        <dbReference type="EC" id="1.4.1.16"/>
    </reaction>
</comment>
<evidence type="ECO:0000256" key="10">
    <source>
        <dbReference type="ARBA" id="ARBA00023154"/>
    </source>
</evidence>
<protein>
    <recommendedName>
        <fullName evidence="5 12">Meso-diaminopimelate D-dehydrogenase</fullName>
        <shortName evidence="12">DAPDH</shortName>
        <shortName evidence="12">Meso-DAP dehydrogenase</shortName>
        <ecNumber evidence="4 12">1.4.1.16</ecNumber>
    </recommendedName>
</protein>
<keyword evidence="7 12" id="KW-0521">NADP</keyword>
<feature type="binding site" evidence="13">
    <location>
        <position position="149"/>
    </location>
    <ligand>
        <name>substrate</name>
    </ligand>
</feature>
<feature type="binding site" evidence="13">
    <location>
        <begin position="93"/>
        <end position="95"/>
    </location>
    <ligand>
        <name>NADP(+)</name>
        <dbReference type="ChEBI" id="CHEBI:58349"/>
    </ligand>
</feature>
<dbReference type="EMBL" id="ADLO01000024">
    <property type="protein sequence ID" value="KGF56917.1"/>
    <property type="molecule type" value="Genomic_DNA"/>
</dbReference>
<dbReference type="GO" id="GO:0000166">
    <property type="term" value="F:nucleotide binding"/>
    <property type="evidence" value="ECO:0007669"/>
    <property type="project" value="UniProtKB-KW"/>
</dbReference>
<accession>A0A096CQ62</accession>
<comment type="similarity">
    <text evidence="2 12">Belongs to the diaminopimelate dehydrogenase family.</text>
</comment>
<name>A0A096CQ62_FLAPL</name>
<evidence type="ECO:0000256" key="5">
    <source>
        <dbReference type="ARBA" id="ARBA00021654"/>
    </source>
</evidence>
<comment type="caution">
    <text evidence="15">The sequence shown here is derived from an EMBL/GenBank/DDBJ whole genome shotgun (WGS) entry which is preliminary data.</text>
</comment>
<evidence type="ECO:0000313" key="15">
    <source>
        <dbReference type="EMBL" id="KGF56917.1"/>
    </source>
</evidence>
<feature type="binding site" evidence="13">
    <location>
        <begin position="35"/>
        <end position="37"/>
    </location>
    <ligand>
        <name>NADP(+)</name>
        <dbReference type="ChEBI" id="CHEBI:58349"/>
    </ligand>
</feature>
<dbReference type="GeneID" id="63972068"/>
<feature type="binding site" evidence="13">
    <location>
        <position position="250"/>
    </location>
    <ligand>
        <name>substrate</name>
    </ligand>
</feature>
<dbReference type="InterPro" id="IPR032094">
    <property type="entry name" value="Meso-DAP_DH_C"/>
</dbReference>
<keyword evidence="9 12" id="KW-0560">Oxidoreductase</keyword>
<dbReference type="GO" id="GO:0009089">
    <property type="term" value="P:lysine biosynthetic process via diaminopimelate"/>
    <property type="evidence" value="ECO:0007669"/>
    <property type="project" value="UniProtKB-UniRule"/>
</dbReference>
<feature type="binding site" evidence="13">
    <location>
        <begin position="70"/>
        <end position="73"/>
    </location>
    <ligand>
        <name>NADP(+)</name>
        <dbReference type="ChEBI" id="CHEBI:58349"/>
    </ligand>
</feature>
<dbReference type="NCBIfam" id="TIGR01921">
    <property type="entry name" value="DAP-DH"/>
    <property type="match status" value="1"/>
</dbReference>
<dbReference type="Proteomes" id="UP000029585">
    <property type="component" value="Unassembled WGS sequence"/>
</dbReference>
<dbReference type="Gene3D" id="3.40.50.720">
    <property type="entry name" value="NAD(P)-binding Rossmann-like Domain"/>
    <property type="match status" value="1"/>
</dbReference>
<comment type="pathway">
    <text evidence="1 12">Amino-acid biosynthesis; L-lysine biosynthesis via DAP pathway; DL-2,6-diaminopimelate from (S)-tetrahydrodipicolinate: step 1/1.</text>
</comment>
<evidence type="ECO:0000259" key="14">
    <source>
        <dbReference type="Pfam" id="PF16654"/>
    </source>
</evidence>
<dbReference type="eggNOG" id="COG1712">
    <property type="taxonomic scope" value="Bacteria"/>
</dbReference>
<evidence type="ECO:0000313" key="16">
    <source>
        <dbReference type="Proteomes" id="UP000029585"/>
    </source>
</evidence>
<evidence type="ECO:0000256" key="1">
    <source>
        <dbReference type="ARBA" id="ARBA00004896"/>
    </source>
</evidence>
<feature type="binding site" evidence="13">
    <location>
        <position position="200"/>
    </location>
    <ligand>
        <name>substrate</name>
    </ligand>
</feature>
<evidence type="ECO:0000256" key="11">
    <source>
        <dbReference type="ARBA" id="ARBA00052023"/>
    </source>
</evidence>
<dbReference type="PATRIC" id="fig|742738.3.peg.663"/>
<dbReference type="PIRSF" id="PIRSF025648">
    <property type="entry name" value="DDH"/>
    <property type="match status" value="1"/>
</dbReference>
<feature type="domain" description="Meso-diaminopimelate D-dehydrogenase C-terminal" evidence="14">
    <location>
        <begin position="123"/>
        <end position="278"/>
    </location>
</feature>
<comment type="subunit">
    <text evidence="3 12">Homodimer.</text>
</comment>
<dbReference type="SUPFAM" id="SSF55347">
    <property type="entry name" value="Glyceraldehyde-3-phosphate dehydrogenase-like, C-terminal domain"/>
    <property type="match status" value="1"/>
</dbReference>
<gene>
    <name evidence="15" type="ORF">HMPREF9460_00636</name>
</gene>
<dbReference type="AlphaFoldDB" id="A0A096CQ62"/>
<dbReference type="GO" id="GO:0019877">
    <property type="term" value="P:diaminopimelate biosynthetic process"/>
    <property type="evidence" value="ECO:0007669"/>
    <property type="project" value="UniProtKB-UniRule"/>
</dbReference>
<keyword evidence="6 12" id="KW-0028">Amino-acid biosynthesis</keyword>
<dbReference type="InterPro" id="IPR036291">
    <property type="entry name" value="NAD(P)-bd_dom_sf"/>
</dbReference>
<evidence type="ECO:0000256" key="8">
    <source>
        <dbReference type="ARBA" id="ARBA00022915"/>
    </source>
</evidence>
<keyword evidence="10 12" id="KW-0457">Lysine biosynthesis</keyword>
<keyword evidence="8 12" id="KW-0220">Diaminopimelate biosynthesis</keyword>
<dbReference type="GO" id="GO:0047850">
    <property type="term" value="F:diaminopimelate dehydrogenase activity"/>
    <property type="evidence" value="ECO:0007669"/>
    <property type="project" value="UniProtKB-UniRule"/>
</dbReference>
<dbReference type="Pfam" id="PF16654">
    <property type="entry name" value="DAPDH_C"/>
    <property type="match status" value="1"/>
</dbReference>
<dbReference type="RefSeq" id="WP_007491332.1">
    <property type="nucleotide sequence ID" value="NZ_KN174161.1"/>
</dbReference>
<dbReference type="HOGENOM" id="CLU_055796_0_0_9"/>
<evidence type="ECO:0000256" key="2">
    <source>
        <dbReference type="ARBA" id="ARBA00007442"/>
    </source>
</evidence>
<comment type="function">
    <text evidence="12">Catalyzes the reversible NADPH-dependent reductive amination of L-2-amino-6-oxopimelate, the acyclic form of L-tetrahydrodipicolinate, to generate the meso compound, D,L-2,6-diaminopimelate.</text>
</comment>
<evidence type="ECO:0000256" key="4">
    <source>
        <dbReference type="ARBA" id="ARBA00012080"/>
    </source>
</evidence>
<evidence type="ECO:0000256" key="9">
    <source>
        <dbReference type="ARBA" id="ARBA00023002"/>
    </source>
</evidence>